<gene>
    <name evidence="1" type="ORF">FIBSPDRAFT_69720</name>
</gene>
<keyword evidence="2" id="KW-1185">Reference proteome</keyword>
<protein>
    <submittedName>
        <fullName evidence="1">Uncharacterized protein</fullName>
    </submittedName>
</protein>
<organism evidence="1 2">
    <name type="scientific">Athelia psychrophila</name>
    <dbReference type="NCBI Taxonomy" id="1759441"/>
    <lineage>
        <taxon>Eukaryota</taxon>
        <taxon>Fungi</taxon>
        <taxon>Dikarya</taxon>
        <taxon>Basidiomycota</taxon>
        <taxon>Agaricomycotina</taxon>
        <taxon>Agaricomycetes</taxon>
        <taxon>Agaricomycetidae</taxon>
        <taxon>Atheliales</taxon>
        <taxon>Atheliaceae</taxon>
        <taxon>Athelia</taxon>
    </lineage>
</organism>
<dbReference type="EMBL" id="KV417491">
    <property type="protein sequence ID" value="KZP30942.1"/>
    <property type="molecule type" value="Genomic_DNA"/>
</dbReference>
<proteinExistence type="predicted"/>
<dbReference type="Proteomes" id="UP000076532">
    <property type="component" value="Unassembled WGS sequence"/>
</dbReference>
<accession>A0A166TSZ9</accession>
<sequence>MSISTHSAGSLLPDLKRYRSRFKEEHPWTASWAGDGSVSIRTALNICIWAFRLVGIPVKMKPRRRLGNWSLERAGRCERGMEGRLLYDEPDEFWLSSFFCDCTLLGS</sequence>
<reference evidence="1 2" key="1">
    <citation type="journal article" date="2016" name="Mol. Biol. Evol.">
        <title>Comparative Genomics of Early-Diverging Mushroom-Forming Fungi Provides Insights into the Origins of Lignocellulose Decay Capabilities.</title>
        <authorList>
            <person name="Nagy L.G."/>
            <person name="Riley R."/>
            <person name="Tritt A."/>
            <person name="Adam C."/>
            <person name="Daum C."/>
            <person name="Floudas D."/>
            <person name="Sun H."/>
            <person name="Yadav J.S."/>
            <person name="Pangilinan J."/>
            <person name="Larsson K.H."/>
            <person name="Matsuura K."/>
            <person name="Barry K."/>
            <person name="Labutti K."/>
            <person name="Kuo R."/>
            <person name="Ohm R.A."/>
            <person name="Bhattacharya S.S."/>
            <person name="Shirouzu T."/>
            <person name="Yoshinaga Y."/>
            <person name="Martin F.M."/>
            <person name="Grigoriev I.V."/>
            <person name="Hibbett D.S."/>
        </authorList>
    </citation>
    <scope>NUCLEOTIDE SEQUENCE [LARGE SCALE GENOMIC DNA]</scope>
    <source>
        <strain evidence="1 2">CBS 109695</strain>
    </source>
</reference>
<dbReference type="AlphaFoldDB" id="A0A166TSZ9"/>
<name>A0A166TSZ9_9AGAM</name>
<evidence type="ECO:0000313" key="2">
    <source>
        <dbReference type="Proteomes" id="UP000076532"/>
    </source>
</evidence>
<evidence type="ECO:0000313" key="1">
    <source>
        <dbReference type="EMBL" id="KZP30942.1"/>
    </source>
</evidence>